<dbReference type="EMBL" id="CP018099">
    <property type="protein sequence ID" value="APF19037.1"/>
    <property type="molecule type" value="Genomic_DNA"/>
</dbReference>
<proteinExistence type="predicted"/>
<evidence type="ECO:0000313" key="1">
    <source>
        <dbReference type="EMBL" id="APF19037.1"/>
    </source>
</evidence>
<evidence type="ECO:0000313" key="2">
    <source>
        <dbReference type="Proteomes" id="UP000183868"/>
    </source>
</evidence>
<gene>
    <name evidence="1" type="ORF">Cabys_2288</name>
</gene>
<name>A0A1J1C8L1_CALAY</name>
<dbReference type="KEGG" id="caby:Cabys_2288"/>
<reference evidence="1 2" key="1">
    <citation type="submission" date="2016-11" db="EMBL/GenBank/DDBJ databases">
        <title>Genomic analysis of Caldithrix abyssi and proposal of a novel bacterial phylum Caldithrichaeota.</title>
        <authorList>
            <person name="Kublanov I."/>
            <person name="Sigalova O."/>
            <person name="Gavrilov S."/>
            <person name="Lebedinsky A."/>
            <person name="Ivanova N."/>
            <person name="Daum C."/>
            <person name="Reddy T."/>
            <person name="Klenk H.P."/>
            <person name="Goker M."/>
            <person name="Reva O."/>
            <person name="Miroshnichenko M."/>
            <person name="Kyprides N."/>
            <person name="Woyke T."/>
            <person name="Gelfand M."/>
        </authorList>
    </citation>
    <scope>NUCLEOTIDE SEQUENCE [LARGE SCALE GENOMIC DNA]</scope>
    <source>
        <strain evidence="1 2">LF13</strain>
    </source>
</reference>
<dbReference type="Proteomes" id="UP000183868">
    <property type="component" value="Chromosome"/>
</dbReference>
<sequence length="59" mass="7175">MVAAVLPWFFSRHVFSLQNYHYVAKRQRNDLKPPSAHASVFWLHQNKVFKEHIKKYSKY</sequence>
<protein>
    <submittedName>
        <fullName evidence="1">Uncharacterized protein</fullName>
    </submittedName>
</protein>
<accession>A0A1J1C8L1</accession>
<organism evidence="1 2">
    <name type="scientific">Caldithrix abyssi DSM 13497</name>
    <dbReference type="NCBI Taxonomy" id="880073"/>
    <lineage>
        <taxon>Bacteria</taxon>
        <taxon>Pseudomonadati</taxon>
        <taxon>Calditrichota</taxon>
        <taxon>Calditrichia</taxon>
        <taxon>Calditrichales</taxon>
        <taxon>Calditrichaceae</taxon>
        <taxon>Caldithrix</taxon>
    </lineage>
</organism>
<dbReference type="AlphaFoldDB" id="A0A1J1C8L1"/>